<dbReference type="Pfam" id="PF02256">
    <property type="entry name" value="Fe_hyd_SSU"/>
    <property type="match status" value="1"/>
</dbReference>
<comment type="caution">
    <text evidence="4">The sequence shown here is derived from an EMBL/GenBank/DDBJ whole genome shotgun (WGS) entry which is preliminary data.</text>
</comment>
<gene>
    <name evidence="4" type="ORF">HINF_LOCUS66479</name>
    <name evidence="5" type="ORF">HINF_LOCUS8246</name>
</gene>
<comment type="similarity">
    <text evidence="1">Belongs to the NARF family.</text>
</comment>
<evidence type="ECO:0000313" key="6">
    <source>
        <dbReference type="Proteomes" id="UP001642409"/>
    </source>
</evidence>
<evidence type="ECO:0000259" key="3">
    <source>
        <dbReference type="PROSITE" id="PS51379"/>
    </source>
</evidence>
<dbReference type="PANTHER" id="PTHR11615">
    <property type="entry name" value="NITRATE, FORMATE, IRON DEHYDROGENASE"/>
    <property type="match status" value="1"/>
</dbReference>
<dbReference type="Proteomes" id="UP001642409">
    <property type="component" value="Unassembled WGS sequence"/>
</dbReference>
<dbReference type="PROSITE" id="PS51379">
    <property type="entry name" value="4FE4S_FER_2"/>
    <property type="match status" value="2"/>
</dbReference>
<reference evidence="4" key="1">
    <citation type="submission" date="2023-06" db="EMBL/GenBank/DDBJ databases">
        <authorList>
            <person name="Kurt Z."/>
        </authorList>
    </citation>
    <scope>NUCLEOTIDE SEQUENCE</scope>
</reference>
<sequence>MNVNQFVKHNIHGVDTSIAIRIDYDKCVGCQMCAKACMDQQKIGSLGVAPLRTPPYLHSVTGKNHENTETTRVKMMDTNCIGCGQCAVNCSTGAMQPANKCSDIQVAKAQGLTLVAVMAPSTRVGVAEAMGMGIGFSAEAQTVAGLRQLGFHYVFDNLWGADLTTIEDAKEVLKFREAGKGPVFTSCCPAWINLVETKYPEVIPNVSTARSPTGMTCAVIKKFWAKQINKRPEDIFVVGVMPCTAKKFEAIRPQLMTENVKDCDLSITTREVVELFKEERLVFSEEREQKLRNVQEGQFDAPFNVYSGSSYLFGRTGGVTESVVRYMCALNKEQFTPSVIQNNLLWESTDKFQSLRVFEFPCGGSNYRAVVCHGGAAVEELMKIHSAGKLKGVDVVEVMVCPQGCVGGGGQPKIGKKSLTAQRPAGLDKHDKESQFADCQSNALMHEMVKKWMPTEHNVHDALHTHYDNRRMK</sequence>
<keyword evidence="6" id="KW-1185">Reference proteome</keyword>
<evidence type="ECO:0000256" key="1">
    <source>
        <dbReference type="ARBA" id="ARBA00006596"/>
    </source>
</evidence>
<dbReference type="InterPro" id="IPR004108">
    <property type="entry name" value="Fe_hydrogenase_lsu_C"/>
</dbReference>
<dbReference type="InterPro" id="IPR009016">
    <property type="entry name" value="Fe_hydrogenase"/>
</dbReference>
<name>A0AA86V3C3_9EUKA</name>
<dbReference type="EMBL" id="CATOUU010001186">
    <property type="protein sequence ID" value="CAI9978834.1"/>
    <property type="molecule type" value="Genomic_DNA"/>
</dbReference>
<dbReference type="Gene3D" id="3.30.70.20">
    <property type="match status" value="1"/>
</dbReference>
<dbReference type="Gene3D" id="3.40.50.1780">
    <property type="match status" value="1"/>
</dbReference>
<evidence type="ECO:0000313" key="5">
    <source>
        <dbReference type="EMBL" id="CAL5984731.1"/>
    </source>
</evidence>
<dbReference type="SUPFAM" id="SSF54862">
    <property type="entry name" value="4Fe-4S ferredoxins"/>
    <property type="match status" value="1"/>
</dbReference>
<dbReference type="Gene3D" id="3.40.950.10">
    <property type="entry name" value="Fe-only Hydrogenase (Larger Subunit), Chain L, domain 3"/>
    <property type="match status" value="1"/>
</dbReference>
<feature type="domain" description="4Fe-4S ferredoxin-type" evidence="3">
    <location>
        <begin position="71"/>
        <end position="100"/>
    </location>
</feature>
<dbReference type="InterPro" id="IPR003149">
    <property type="entry name" value="Fe_hydrogenase_ssu"/>
</dbReference>
<evidence type="ECO:0000313" key="4">
    <source>
        <dbReference type="EMBL" id="CAI9978834.1"/>
    </source>
</evidence>
<reference evidence="5 6" key="2">
    <citation type="submission" date="2024-07" db="EMBL/GenBank/DDBJ databases">
        <authorList>
            <person name="Akdeniz Z."/>
        </authorList>
    </citation>
    <scope>NUCLEOTIDE SEQUENCE [LARGE SCALE GENOMIC DNA]</scope>
</reference>
<dbReference type="AlphaFoldDB" id="A0AA86V3C3"/>
<protein>
    <submittedName>
        <fullName evidence="4">FeFe-hydrogenase 1</fullName>
    </submittedName>
    <submittedName>
        <fullName evidence="5">FeFe-hydrogenase_1</fullName>
    </submittedName>
</protein>
<feature type="region of interest" description="Disordered" evidence="2">
    <location>
        <begin position="412"/>
        <end position="432"/>
    </location>
</feature>
<organism evidence="4">
    <name type="scientific">Hexamita inflata</name>
    <dbReference type="NCBI Taxonomy" id="28002"/>
    <lineage>
        <taxon>Eukaryota</taxon>
        <taxon>Metamonada</taxon>
        <taxon>Diplomonadida</taxon>
        <taxon>Hexamitidae</taxon>
        <taxon>Hexamitinae</taxon>
        <taxon>Hexamita</taxon>
    </lineage>
</organism>
<dbReference type="InterPro" id="IPR050340">
    <property type="entry name" value="Cytosolic_Fe-S_CAF"/>
</dbReference>
<dbReference type="SUPFAM" id="SSF53920">
    <property type="entry name" value="Fe-only hydrogenase"/>
    <property type="match status" value="1"/>
</dbReference>
<accession>A0AA86V3C3</accession>
<proteinExistence type="inferred from homology"/>
<dbReference type="EMBL" id="CAXDID020000017">
    <property type="protein sequence ID" value="CAL5984731.1"/>
    <property type="molecule type" value="Genomic_DNA"/>
</dbReference>
<feature type="domain" description="4Fe-4S ferredoxin-type" evidence="3">
    <location>
        <begin position="18"/>
        <end position="37"/>
    </location>
</feature>
<dbReference type="Pfam" id="PF02906">
    <property type="entry name" value="Fe_hyd_lg_C"/>
    <property type="match status" value="1"/>
</dbReference>
<dbReference type="Pfam" id="PF12838">
    <property type="entry name" value="Fer4_7"/>
    <property type="match status" value="1"/>
</dbReference>
<dbReference type="InterPro" id="IPR017896">
    <property type="entry name" value="4Fe4S_Fe-S-bd"/>
</dbReference>
<evidence type="ECO:0000256" key="2">
    <source>
        <dbReference type="SAM" id="MobiDB-lite"/>
    </source>
</evidence>